<gene>
    <name evidence="2" type="ORF">K460DRAFT_273269</name>
</gene>
<evidence type="ECO:0000259" key="1">
    <source>
        <dbReference type="Pfam" id="PF10433"/>
    </source>
</evidence>
<dbReference type="OrthoDB" id="20774at2759"/>
<keyword evidence="3" id="KW-1185">Reference proteome</keyword>
<evidence type="ECO:0000313" key="2">
    <source>
        <dbReference type="EMBL" id="KAF1850425.1"/>
    </source>
</evidence>
<evidence type="ECO:0000313" key="3">
    <source>
        <dbReference type="Proteomes" id="UP000800039"/>
    </source>
</evidence>
<name>A0A9P4GRI5_9PLEO</name>
<dbReference type="Pfam" id="PF10433">
    <property type="entry name" value="Beta-prop_RSE1_1st"/>
    <property type="match status" value="1"/>
</dbReference>
<dbReference type="PANTHER" id="PTHR10644">
    <property type="entry name" value="DNA REPAIR/RNA PROCESSING CPSF FAMILY"/>
    <property type="match status" value="1"/>
</dbReference>
<dbReference type="EMBL" id="ML976614">
    <property type="protein sequence ID" value="KAF1850425.1"/>
    <property type="molecule type" value="Genomic_DNA"/>
</dbReference>
<comment type="caution">
    <text evidence="2">The sequence shown here is derived from an EMBL/GenBank/DDBJ whole genome shotgun (WGS) entry which is preliminary data.</text>
</comment>
<reference evidence="2" key="1">
    <citation type="submission" date="2020-01" db="EMBL/GenBank/DDBJ databases">
        <authorList>
            <consortium name="DOE Joint Genome Institute"/>
            <person name="Haridas S."/>
            <person name="Albert R."/>
            <person name="Binder M."/>
            <person name="Bloem J."/>
            <person name="Labutti K."/>
            <person name="Salamov A."/>
            <person name="Andreopoulos B."/>
            <person name="Baker S.E."/>
            <person name="Barry K."/>
            <person name="Bills G."/>
            <person name="Bluhm B.H."/>
            <person name="Cannon C."/>
            <person name="Castanera R."/>
            <person name="Culley D.E."/>
            <person name="Daum C."/>
            <person name="Ezra D."/>
            <person name="Gonzalez J.B."/>
            <person name="Henrissat B."/>
            <person name="Kuo A."/>
            <person name="Liang C."/>
            <person name="Lipzen A."/>
            <person name="Lutzoni F."/>
            <person name="Magnuson J."/>
            <person name="Mondo S."/>
            <person name="Nolan M."/>
            <person name="Ohm R."/>
            <person name="Pangilinan J."/>
            <person name="Park H.-J."/>
            <person name="Ramirez L."/>
            <person name="Alfaro M."/>
            <person name="Sun H."/>
            <person name="Tritt A."/>
            <person name="Yoshinaga Y."/>
            <person name="Zwiers L.-H."/>
            <person name="Turgeon B.G."/>
            <person name="Goodwin S.B."/>
            <person name="Spatafora J.W."/>
            <person name="Crous P.W."/>
            <person name="Grigoriev I.V."/>
        </authorList>
    </citation>
    <scope>NUCLEOTIDE SEQUENCE</scope>
    <source>
        <strain evidence="2">CBS 394.84</strain>
    </source>
</reference>
<accession>A0A9P4GRI5</accession>
<dbReference type="RefSeq" id="XP_040792988.1">
    <property type="nucleotide sequence ID" value="XM_040927863.1"/>
</dbReference>
<dbReference type="GeneID" id="63845116"/>
<dbReference type="InterPro" id="IPR015943">
    <property type="entry name" value="WD40/YVTN_repeat-like_dom_sf"/>
</dbReference>
<dbReference type="InterPro" id="IPR050358">
    <property type="entry name" value="RSE1/DDB1/CFT1"/>
</dbReference>
<organism evidence="2 3">
    <name type="scientific">Cucurbitaria berberidis CBS 394.84</name>
    <dbReference type="NCBI Taxonomy" id="1168544"/>
    <lineage>
        <taxon>Eukaryota</taxon>
        <taxon>Fungi</taxon>
        <taxon>Dikarya</taxon>
        <taxon>Ascomycota</taxon>
        <taxon>Pezizomycotina</taxon>
        <taxon>Dothideomycetes</taxon>
        <taxon>Pleosporomycetidae</taxon>
        <taxon>Pleosporales</taxon>
        <taxon>Pleosporineae</taxon>
        <taxon>Cucurbitariaceae</taxon>
        <taxon>Cucurbitaria</taxon>
    </lineage>
</organism>
<dbReference type="Proteomes" id="UP000800039">
    <property type="component" value="Unassembled WGS sequence"/>
</dbReference>
<dbReference type="Gene3D" id="2.130.10.10">
    <property type="entry name" value="YVTN repeat-like/Quinoprotein amine dehydrogenase"/>
    <property type="match status" value="3"/>
</dbReference>
<proteinExistence type="predicted"/>
<dbReference type="InterPro" id="IPR018846">
    <property type="entry name" value="Beta-prop_RSE1/DDB1/CPSF1_1st"/>
</dbReference>
<sequence>MDHQVQGLVLVDNEWVSRPLDVYQIMARAQQADTEMREPTMKSATHVPELGILSRTIFASPMSNVILPANVRHKDLTDIALVGEDSVQLKEIRDYGHLRHVATKTDFKGRILAARIFGDPREVPITKSVGSPLPKKQTIHRERRSMTGDEECHLPPEVIVLTLTSRTLMFLWARNMQAGAVSFSQKTIKLPAGATRFDRFGAFLAIDPKRRAMAVAAPEGRFILYKTKTMERWRKEIREGSDTIPIEDERIIPIEGRIMYMDFLSSGSGLDDFHVVLLFIIAHQGKTKITCFDWDCRQDLSKATARTERVLVDYEDHNPSLLIPLRRSPDFLLVFDSHISVYKDVLSGVPVRTKAPISAIILAPLQPGDSRHKPRWVAWDKAPRNPEFEKEAFYIVREDGRFMYAERGPGASVDIHEAGDWPYRIDTPFACLSVDNSEFAQLYPDVLIAGGAGNDGLLCKIGAWPTEYSYALPYPGTNRFSYVESIPNWTPLTDLSVTRLDGLRAPYKRDRCAIFVANGSSPHGQVSELRHGLNAFVDDSFSGMNGCTGLWVVDYGSQTVDSEGKRVKDHYATLLVTLPLETLLIRVTRISPENRGKLSGAWEDGKWEKAQIHAEDEAIADDIMRDEETVSACPWSDDFSIQICRNEARTLRRPALCQIDSISFSGPLLLAASRAAFPFIAVTFRESGKIYLKLILISHDGSFIPAKSIRHQLAYDPTCIELLDFNGAPHVFVSTFDSKILLFRIDEQGAFSLVLEESLEDVAVDGFRMLCESAVVLESRGQQVLVCATRTGYLLSTNLAIVDNAAPRLPWRSVKMGVTSARIMRSQTDASVAFVSCSSDLCRVRCSTLNPLVLDVSSIWFTNRTNPGYLQSPVTAMYQLPFFRELDSIGRNLGGFLFAVAGDQLLFSQLDSDIRWTSHDVPSLSVHDTRTVPRKLLTVAKPTNVVYMESPRRMVVSTIEAKEERAPPNGSRVLHSAIKLLTVHDDKSSDELEVKQEDGDAPVDRVIIAEYTLKPAERVYSLVEWPFIDHQGKKYCLFIVGTGIAVGSGKETGRRLIFNAGKNGTKLQMQKESSYEHPVYCVAMWGNESTVNVIGKTLSLDYFDSQAGRWFKRGTKDLPSPGIHISVKGNFVYVSTLQHSHICYKIVETAREGRFEFEQVFTDSRERSCTHHLVMDLSRPDEADQNKDNIVLLTDKKSASICGLYHPPDRTYRNDSATVFEACLPRTVVRLQRGDIRPPWRRSELSRTGGILSDDIIGACSDGTIYTFSILSQPARHLLRLLQNLIEAKEARDPAYQHTLIKPRSGNIFDVLMNGAEGIQDAKITARSVDPRHQERGPAAPRNKHVDGDMLLRWMDEGGELEELVSRETEKDVEVLFAELALGVDSNWGAGKEADLADTGALVTAVKVWLGEVFMPLL</sequence>
<protein>
    <recommendedName>
        <fullName evidence="1">RSE1/DDB1/CPSF1 first beta-propeller domain-containing protein</fullName>
    </recommendedName>
</protein>
<feature type="domain" description="RSE1/DDB1/CPSF1 first beta-propeller" evidence="1">
    <location>
        <begin position="66"/>
        <end position="404"/>
    </location>
</feature>